<evidence type="ECO:0000256" key="7">
    <source>
        <dbReference type="PIRSR" id="PIRSR601765-1"/>
    </source>
</evidence>
<comment type="cofactor">
    <cofactor evidence="7">
        <name>Zn(2+)</name>
        <dbReference type="ChEBI" id="CHEBI:29105"/>
    </cofactor>
    <text evidence="7">Binds 1 zinc ion per subunit.</text>
</comment>
<keyword evidence="3 7" id="KW-0479">Metal-binding</keyword>
<sequence length="179" mass="19152">MTSVSELLERNSSFATARFRADLEINPSGDLMVIGCVDPRVDPARILGLEQGEAAVIRNVGGRVTPATLRSLAMLKKVGEAHRSARPPDDWNLVILHHTDCGMTDLAAFPGLLAGYFDIPAEELPAKSVTDPFASVKVDVGMAVQEIRRSHYFVTGLVYDVATGRVEQVVPPTAAGAPS</sequence>
<evidence type="ECO:0000256" key="4">
    <source>
        <dbReference type="ARBA" id="ARBA00022833"/>
    </source>
</evidence>
<proteinExistence type="inferred from homology"/>
<dbReference type="EC" id="4.2.1.1" evidence="2"/>
<name>A0A1H8KAL8_9ACTN</name>
<keyword evidence="9" id="KW-1185">Reference proteome</keyword>
<evidence type="ECO:0000256" key="5">
    <source>
        <dbReference type="ARBA" id="ARBA00024993"/>
    </source>
</evidence>
<dbReference type="GO" id="GO:0004089">
    <property type="term" value="F:carbonate dehydratase activity"/>
    <property type="evidence" value="ECO:0007669"/>
    <property type="project" value="UniProtKB-EC"/>
</dbReference>
<dbReference type="EMBL" id="FODD01000012">
    <property type="protein sequence ID" value="SEN89478.1"/>
    <property type="molecule type" value="Genomic_DNA"/>
</dbReference>
<dbReference type="PANTHER" id="PTHR43175:SF3">
    <property type="entry name" value="CARBON DISULFIDE HYDROLASE"/>
    <property type="match status" value="1"/>
</dbReference>
<dbReference type="SMART" id="SM00947">
    <property type="entry name" value="Pro_CA"/>
    <property type="match status" value="1"/>
</dbReference>
<feature type="binding site" evidence="7">
    <location>
        <position position="38"/>
    </location>
    <ligand>
        <name>Zn(2+)</name>
        <dbReference type="ChEBI" id="CHEBI:29105"/>
    </ligand>
</feature>
<dbReference type="RefSeq" id="WP_069463679.1">
    <property type="nucleotide sequence ID" value="NZ_FODD01000012.1"/>
</dbReference>
<dbReference type="GO" id="GO:0008270">
    <property type="term" value="F:zinc ion binding"/>
    <property type="evidence" value="ECO:0007669"/>
    <property type="project" value="InterPro"/>
</dbReference>
<dbReference type="SUPFAM" id="SSF53056">
    <property type="entry name" value="beta-carbonic anhydrase, cab"/>
    <property type="match status" value="1"/>
</dbReference>
<feature type="binding site" evidence="7">
    <location>
        <position position="101"/>
    </location>
    <ligand>
        <name>Zn(2+)</name>
        <dbReference type="ChEBI" id="CHEBI:29105"/>
    </ligand>
</feature>
<evidence type="ECO:0000256" key="6">
    <source>
        <dbReference type="ARBA" id="ARBA00048348"/>
    </source>
</evidence>
<evidence type="ECO:0000256" key="2">
    <source>
        <dbReference type="ARBA" id="ARBA00012925"/>
    </source>
</evidence>
<keyword evidence="4 7" id="KW-0862">Zinc</keyword>
<dbReference type="Gene3D" id="3.40.1050.10">
    <property type="entry name" value="Carbonic anhydrase"/>
    <property type="match status" value="1"/>
</dbReference>
<dbReference type="STRING" id="310780.SAMN05216267_101267"/>
<dbReference type="Proteomes" id="UP000181951">
    <property type="component" value="Unassembled WGS sequence"/>
</dbReference>
<reference evidence="8 9" key="1">
    <citation type="submission" date="2016-10" db="EMBL/GenBank/DDBJ databases">
        <authorList>
            <person name="de Groot N.N."/>
        </authorList>
    </citation>
    <scope>NUCLEOTIDE SEQUENCE [LARGE SCALE GENOMIC DNA]</scope>
    <source>
        <strain evidence="8 9">CGMCC 4.2026</strain>
    </source>
</reference>
<dbReference type="OrthoDB" id="8968066at2"/>
<dbReference type="PANTHER" id="PTHR43175">
    <property type="entry name" value="CARBONIC ANHYDRASE"/>
    <property type="match status" value="1"/>
</dbReference>
<dbReference type="AlphaFoldDB" id="A0A1H8KAL8"/>
<dbReference type="InterPro" id="IPR036874">
    <property type="entry name" value="Carbonic_anhydrase_sf"/>
</dbReference>
<organism evidence="8 9">
    <name type="scientific">Actinacidiphila rubida</name>
    <dbReference type="NCBI Taxonomy" id="310780"/>
    <lineage>
        <taxon>Bacteria</taxon>
        <taxon>Bacillati</taxon>
        <taxon>Actinomycetota</taxon>
        <taxon>Actinomycetes</taxon>
        <taxon>Kitasatosporales</taxon>
        <taxon>Streptomycetaceae</taxon>
        <taxon>Actinacidiphila</taxon>
    </lineage>
</organism>
<gene>
    <name evidence="8" type="ORF">SAMN05216267_101267</name>
</gene>
<feature type="binding site" evidence="7">
    <location>
        <position position="98"/>
    </location>
    <ligand>
        <name>Zn(2+)</name>
        <dbReference type="ChEBI" id="CHEBI:29105"/>
    </ligand>
</feature>
<comment type="function">
    <text evidence="5">Catalyzes the reversible hydration of carbon dioxide to form bicarbonate.</text>
</comment>
<protein>
    <recommendedName>
        <fullName evidence="2">carbonic anhydrase</fullName>
        <ecNumber evidence="2">4.2.1.1</ecNumber>
    </recommendedName>
</protein>
<evidence type="ECO:0000256" key="1">
    <source>
        <dbReference type="ARBA" id="ARBA00006217"/>
    </source>
</evidence>
<dbReference type="Pfam" id="PF00484">
    <property type="entry name" value="Pro_CA"/>
    <property type="match status" value="1"/>
</dbReference>
<accession>A0A1H8KAL8</accession>
<dbReference type="InterPro" id="IPR001765">
    <property type="entry name" value="Carbonic_anhydrase"/>
</dbReference>
<evidence type="ECO:0000256" key="3">
    <source>
        <dbReference type="ARBA" id="ARBA00022723"/>
    </source>
</evidence>
<evidence type="ECO:0000313" key="8">
    <source>
        <dbReference type="EMBL" id="SEN89478.1"/>
    </source>
</evidence>
<evidence type="ECO:0000313" key="9">
    <source>
        <dbReference type="Proteomes" id="UP000181951"/>
    </source>
</evidence>
<comment type="catalytic activity">
    <reaction evidence="6">
        <text>hydrogencarbonate + H(+) = CO2 + H2O</text>
        <dbReference type="Rhea" id="RHEA:10748"/>
        <dbReference type="ChEBI" id="CHEBI:15377"/>
        <dbReference type="ChEBI" id="CHEBI:15378"/>
        <dbReference type="ChEBI" id="CHEBI:16526"/>
        <dbReference type="ChEBI" id="CHEBI:17544"/>
        <dbReference type="EC" id="4.2.1.1"/>
    </reaction>
</comment>
<feature type="binding site" evidence="7">
    <location>
        <position position="36"/>
    </location>
    <ligand>
        <name>Zn(2+)</name>
        <dbReference type="ChEBI" id="CHEBI:29105"/>
    </ligand>
</feature>
<comment type="similarity">
    <text evidence="1">Belongs to the beta-class carbonic anhydrase family.</text>
</comment>